<dbReference type="Gene3D" id="3.10.129.10">
    <property type="entry name" value="Hotdog Thioesterase"/>
    <property type="match status" value="1"/>
</dbReference>
<comment type="caution">
    <text evidence="9">The sequence shown here is derived from an EMBL/GenBank/DDBJ whole genome shotgun (WGS) entry which is preliminary data.</text>
</comment>
<evidence type="ECO:0000259" key="8">
    <source>
        <dbReference type="Pfam" id="PF03061"/>
    </source>
</evidence>
<dbReference type="NCBIfam" id="TIGR00369">
    <property type="entry name" value="unchar_dom_1"/>
    <property type="match status" value="1"/>
</dbReference>
<dbReference type="CDD" id="cd03443">
    <property type="entry name" value="PaaI_thioesterase"/>
    <property type="match status" value="1"/>
</dbReference>
<dbReference type="AlphaFoldDB" id="A0A9X2WL69"/>
<dbReference type="PANTHER" id="PTHR43240">
    <property type="entry name" value="1,4-DIHYDROXY-2-NAPHTHOYL-COA THIOESTERASE 1"/>
    <property type="match status" value="1"/>
</dbReference>
<accession>A0A9X2WL69</accession>
<dbReference type="InterPro" id="IPR006683">
    <property type="entry name" value="Thioestr_dom"/>
</dbReference>
<evidence type="ECO:0000256" key="4">
    <source>
        <dbReference type="ARBA" id="ARBA00038381"/>
    </source>
</evidence>
<gene>
    <name evidence="9" type="ORF">NE535_05760</name>
</gene>
<evidence type="ECO:0000256" key="3">
    <source>
        <dbReference type="ARBA" id="ARBA00036002"/>
    </source>
</evidence>
<comment type="catalytic activity">
    <reaction evidence="3">
        <text>a long-chain fatty acyl-CoA + H2O = a long-chain fatty acid + CoA + H(+)</text>
        <dbReference type="Rhea" id="RHEA:67680"/>
        <dbReference type="ChEBI" id="CHEBI:15377"/>
        <dbReference type="ChEBI" id="CHEBI:15378"/>
        <dbReference type="ChEBI" id="CHEBI:57287"/>
        <dbReference type="ChEBI" id="CHEBI:57560"/>
        <dbReference type="ChEBI" id="CHEBI:83139"/>
    </reaction>
</comment>
<evidence type="ECO:0000256" key="6">
    <source>
        <dbReference type="ARBA" id="ARBA00040062"/>
    </source>
</evidence>
<evidence type="ECO:0000256" key="1">
    <source>
        <dbReference type="ARBA" id="ARBA00022801"/>
    </source>
</evidence>
<sequence length="154" mass="16787">MTSSIQAQVLAQVAEVFDKHVPFHNLLGLSITRYDIDGVEVVVNMKPELIGNIHQNILHGGVAATILDVVGGLTVFAGLVASREDWNIEELQQRLTTLGTIDMRIDYLRPGRGKIFTGTGSVIRSGNRVSVCRMELHNEEGTHIAFGTGTYMVG</sequence>
<dbReference type="PANTHER" id="PTHR43240:SF20">
    <property type="entry name" value="MEDIUM_LONG-CHAIN ACYL-COA THIOESTERASE YIGI"/>
    <property type="match status" value="1"/>
</dbReference>
<evidence type="ECO:0000313" key="9">
    <source>
        <dbReference type="EMBL" id="MCT7941303.1"/>
    </source>
</evidence>
<dbReference type="EC" id="3.1.2.20" evidence="5"/>
<comment type="catalytic activity">
    <reaction evidence="7">
        <text>a medium-chain fatty acyl-CoA + H2O = a medium-chain fatty acid + CoA + H(+)</text>
        <dbReference type="Rhea" id="RHEA:68184"/>
        <dbReference type="ChEBI" id="CHEBI:15377"/>
        <dbReference type="ChEBI" id="CHEBI:15378"/>
        <dbReference type="ChEBI" id="CHEBI:57287"/>
        <dbReference type="ChEBI" id="CHEBI:59558"/>
        <dbReference type="ChEBI" id="CHEBI:90546"/>
    </reaction>
</comment>
<dbReference type="Pfam" id="PF03061">
    <property type="entry name" value="4HBT"/>
    <property type="match status" value="1"/>
</dbReference>
<evidence type="ECO:0000256" key="5">
    <source>
        <dbReference type="ARBA" id="ARBA00038894"/>
    </source>
</evidence>
<dbReference type="EMBL" id="JAMTCD010000005">
    <property type="protein sequence ID" value="MCT7941303.1"/>
    <property type="molecule type" value="Genomic_DNA"/>
</dbReference>
<dbReference type="SUPFAM" id="SSF54637">
    <property type="entry name" value="Thioesterase/thiol ester dehydrase-isomerase"/>
    <property type="match status" value="1"/>
</dbReference>
<comment type="catalytic activity">
    <reaction evidence="2">
        <text>a fatty acyl-CoA + H2O = a fatty acid + CoA + H(+)</text>
        <dbReference type="Rhea" id="RHEA:16781"/>
        <dbReference type="ChEBI" id="CHEBI:15377"/>
        <dbReference type="ChEBI" id="CHEBI:15378"/>
        <dbReference type="ChEBI" id="CHEBI:28868"/>
        <dbReference type="ChEBI" id="CHEBI:57287"/>
        <dbReference type="ChEBI" id="CHEBI:77636"/>
        <dbReference type="EC" id="3.1.2.20"/>
    </reaction>
</comment>
<name>A0A9X2WL69_9GAMM</name>
<evidence type="ECO:0000313" key="10">
    <source>
        <dbReference type="Proteomes" id="UP001155546"/>
    </source>
</evidence>
<keyword evidence="10" id="KW-1185">Reference proteome</keyword>
<comment type="similarity">
    <text evidence="4">Belongs to the YigI thioesterase family.</text>
</comment>
<dbReference type="InterPro" id="IPR003736">
    <property type="entry name" value="PAAI_dom"/>
</dbReference>
<feature type="domain" description="Thioesterase" evidence="8">
    <location>
        <begin position="56"/>
        <end position="142"/>
    </location>
</feature>
<dbReference type="RefSeq" id="WP_261297718.1">
    <property type="nucleotide sequence ID" value="NZ_JAMTCD010000005.1"/>
</dbReference>
<proteinExistence type="inferred from homology"/>
<evidence type="ECO:0000256" key="7">
    <source>
        <dbReference type="ARBA" id="ARBA00048062"/>
    </source>
</evidence>
<organism evidence="9 10">
    <name type="scientific">Shewanella holmiensis</name>
    <dbReference type="NCBI Taxonomy" id="2952222"/>
    <lineage>
        <taxon>Bacteria</taxon>
        <taxon>Pseudomonadati</taxon>
        <taxon>Pseudomonadota</taxon>
        <taxon>Gammaproteobacteria</taxon>
        <taxon>Alteromonadales</taxon>
        <taxon>Shewanellaceae</taxon>
        <taxon>Shewanella</taxon>
    </lineage>
</organism>
<reference evidence="9" key="1">
    <citation type="journal article" date="2023" name="Int. J. Syst. Evol. Microbiol.">
        <title>&lt;i&gt;Shewanella septentrionalis&lt;/i&gt; sp. nov. and &lt;i&gt;Shewanella holmiensis&lt;/i&gt; sp. nov., isolated from Baltic Sea water and sediments.</title>
        <authorList>
            <person name="Martin-Rodriguez A.J."/>
            <person name="Thorell K."/>
            <person name="Joffre E."/>
            <person name="Jensie-Markopoulos S."/>
            <person name="Moore E.R.B."/>
            <person name="Sjoling A."/>
        </authorList>
    </citation>
    <scope>NUCLEOTIDE SEQUENCE</scope>
    <source>
        <strain evidence="9">SP1S2-7</strain>
    </source>
</reference>
<protein>
    <recommendedName>
        <fullName evidence="6">Medium/long-chain acyl-CoA thioesterase YigI</fullName>
        <ecNumber evidence="5">3.1.2.20</ecNumber>
    </recommendedName>
</protein>
<evidence type="ECO:0000256" key="2">
    <source>
        <dbReference type="ARBA" id="ARBA00035880"/>
    </source>
</evidence>
<keyword evidence="1" id="KW-0378">Hydrolase</keyword>
<dbReference type="NCBIfam" id="NF008675">
    <property type="entry name" value="PRK11688.1"/>
    <property type="match status" value="1"/>
</dbReference>
<dbReference type="InterPro" id="IPR029069">
    <property type="entry name" value="HotDog_dom_sf"/>
</dbReference>
<dbReference type="Proteomes" id="UP001155546">
    <property type="component" value="Unassembled WGS sequence"/>
</dbReference>
<dbReference type="GO" id="GO:0047617">
    <property type="term" value="F:fatty acyl-CoA hydrolase activity"/>
    <property type="evidence" value="ECO:0007669"/>
    <property type="project" value="UniProtKB-EC"/>
</dbReference>